<reference evidence="5" key="1">
    <citation type="submission" date="2023-08" db="EMBL/GenBank/DDBJ databases">
        <authorList>
            <person name="Chen Y."/>
            <person name="Shah S."/>
            <person name="Dougan E. K."/>
            <person name="Thang M."/>
            <person name="Chan C."/>
        </authorList>
    </citation>
    <scope>NUCLEOTIDE SEQUENCE</scope>
</reference>
<accession>A0AA36NKZ1</accession>
<organism evidence="5 6">
    <name type="scientific">Effrenium voratum</name>
    <dbReference type="NCBI Taxonomy" id="2562239"/>
    <lineage>
        <taxon>Eukaryota</taxon>
        <taxon>Sar</taxon>
        <taxon>Alveolata</taxon>
        <taxon>Dinophyceae</taxon>
        <taxon>Suessiales</taxon>
        <taxon>Symbiodiniaceae</taxon>
        <taxon>Effrenium</taxon>
    </lineage>
</organism>
<protein>
    <recommendedName>
        <fullName evidence="2">FAD-dependent oxidoreductase domain-containing protein 1</fullName>
    </recommendedName>
</protein>
<evidence type="ECO:0000259" key="4">
    <source>
        <dbReference type="Pfam" id="PF01266"/>
    </source>
</evidence>
<gene>
    <name evidence="5" type="ORF">EVOR1521_LOCUS31982</name>
</gene>
<feature type="domain" description="FAD dependent oxidoreductase" evidence="4">
    <location>
        <begin position="24"/>
        <end position="397"/>
    </location>
</feature>
<dbReference type="PANTHER" id="PTHR13847:SF287">
    <property type="entry name" value="FAD-DEPENDENT OXIDOREDUCTASE DOMAIN-CONTAINING PROTEIN 1"/>
    <property type="match status" value="1"/>
</dbReference>
<dbReference type="InterPro" id="IPR036188">
    <property type="entry name" value="FAD/NAD-bd_sf"/>
</dbReference>
<dbReference type="Gene3D" id="3.30.9.10">
    <property type="entry name" value="D-Amino Acid Oxidase, subunit A, domain 2"/>
    <property type="match status" value="1"/>
</dbReference>
<evidence type="ECO:0000256" key="2">
    <source>
        <dbReference type="ARBA" id="ARBA00039785"/>
    </source>
</evidence>
<keyword evidence="1" id="KW-0560">Oxidoreductase</keyword>
<evidence type="ECO:0000256" key="3">
    <source>
        <dbReference type="ARBA" id="ARBA00046185"/>
    </source>
</evidence>
<dbReference type="GO" id="GO:0032981">
    <property type="term" value="P:mitochondrial respiratory chain complex I assembly"/>
    <property type="evidence" value="ECO:0007669"/>
    <property type="project" value="TreeGrafter"/>
</dbReference>
<evidence type="ECO:0000256" key="1">
    <source>
        <dbReference type="ARBA" id="ARBA00023002"/>
    </source>
</evidence>
<dbReference type="Pfam" id="PF01266">
    <property type="entry name" value="DAO"/>
    <property type="match status" value="1"/>
</dbReference>
<dbReference type="PANTHER" id="PTHR13847">
    <property type="entry name" value="SARCOSINE DEHYDROGENASE-RELATED"/>
    <property type="match status" value="1"/>
</dbReference>
<dbReference type="Gene3D" id="3.50.50.60">
    <property type="entry name" value="FAD/NAD(P)-binding domain"/>
    <property type="match status" value="1"/>
</dbReference>
<dbReference type="InterPro" id="IPR006076">
    <property type="entry name" value="FAD-dep_OxRdtase"/>
</dbReference>
<proteinExistence type="predicted"/>
<dbReference type="GO" id="GO:0016491">
    <property type="term" value="F:oxidoreductase activity"/>
    <property type="evidence" value="ECO:0007669"/>
    <property type="project" value="UniProtKB-KW"/>
</dbReference>
<keyword evidence="6" id="KW-1185">Reference proteome</keyword>
<comment type="caution">
    <text evidence="5">The sequence shown here is derived from an EMBL/GenBank/DDBJ whole genome shotgun (WGS) entry which is preliminary data.</text>
</comment>
<dbReference type="GO" id="GO:0005739">
    <property type="term" value="C:mitochondrion"/>
    <property type="evidence" value="ECO:0007669"/>
    <property type="project" value="GOC"/>
</dbReference>
<evidence type="ECO:0000313" key="6">
    <source>
        <dbReference type="Proteomes" id="UP001178507"/>
    </source>
</evidence>
<name>A0AA36NKZ1_9DINO</name>
<dbReference type="AlphaFoldDB" id="A0AA36NKZ1"/>
<evidence type="ECO:0000313" key="5">
    <source>
        <dbReference type="EMBL" id="CAJ1411394.1"/>
    </source>
</evidence>
<comment type="function">
    <text evidence="3">Required for the assembly of the mitochondrial membrane respiratory chain NADH dehydrogenase (Complex I). Involved in mid-late stages of complex I assembly.</text>
</comment>
<sequence length="428" mass="45965">MLRRLSRLPSLQLARRFSAARCEVAIVGGGVIGASTALHLAASLGDGSKITVFEPDACYARASAPRSAGGIRQQFSLPVNVELSLYGIHFLKQRLRELCEGVDVDTDVQFKEHGYLLLSTPDGEAALRANNAVQHAAGADWVQLLDASELNTRFPWLSTEGLALGSFGTRNEGYFDPWALLQAMRKGAMAKGVRFVDQKVTGLRRPGSSIEAIQLADGTDVAVSTVVNAAGAFGGEVVAMCGDVTPLPVAPRKRCIFMFHVGQEVTSDGVPRPPDNTPLTIDASGVWFRSEGSRGRFLCGVSPKPEDDADCDADALDVIDHDLFEDDIIWPALAERAPALEAIKLESSWAGLYEYNTLDQNGVVGWHPDVSNLLVATGFSGHGLQQAPGVGRAVAELLTSGGYQTLDLSILGYDRILRNEPVFERGIY</sequence>
<dbReference type="Proteomes" id="UP001178507">
    <property type="component" value="Unassembled WGS sequence"/>
</dbReference>
<dbReference type="EMBL" id="CAUJNA010003872">
    <property type="protein sequence ID" value="CAJ1411394.1"/>
    <property type="molecule type" value="Genomic_DNA"/>
</dbReference>
<dbReference type="SUPFAM" id="SSF51905">
    <property type="entry name" value="FAD/NAD(P)-binding domain"/>
    <property type="match status" value="1"/>
</dbReference>